<evidence type="ECO:0000256" key="5">
    <source>
        <dbReference type="PROSITE-ProRule" id="PRU00808"/>
    </source>
</evidence>
<organism evidence="9">
    <name type="scientific">Rodentolepis nana</name>
    <name type="common">Dwarf tapeworm</name>
    <name type="synonym">Hymenolepis nana</name>
    <dbReference type="NCBI Taxonomy" id="102285"/>
    <lineage>
        <taxon>Eukaryota</taxon>
        <taxon>Metazoa</taxon>
        <taxon>Spiralia</taxon>
        <taxon>Lophotrochozoa</taxon>
        <taxon>Platyhelminthes</taxon>
        <taxon>Cestoda</taxon>
        <taxon>Eucestoda</taxon>
        <taxon>Cyclophyllidea</taxon>
        <taxon>Hymenolepididae</taxon>
        <taxon>Rodentolepis</taxon>
    </lineage>
</organism>
<evidence type="ECO:0000313" key="7">
    <source>
        <dbReference type="EMBL" id="VDO00420.1"/>
    </source>
</evidence>
<dbReference type="AlphaFoldDB" id="A0A0R3TBX3"/>
<reference evidence="7 8" key="2">
    <citation type="submission" date="2018-11" db="EMBL/GenBank/DDBJ databases">
        <authorList>
            <consortium name="Pathogen Informatics"/>
        </authorList>
    </citation>
    <scope>NUCLEOTIDE SEQUENCE [LARGE SCALE GENOMIC DNA]</scope>
</reference>
<keyword evidence="8" id="KW-1185">Reference proteome</keyword>
<accession>A0A0R3TBX3</accession>
<comment type="subcellular location">
    <subcellularLocation>
        <location evidence="1">Nucleus</location>
    </subcellularLocation>
</comment>
<dbReference type="OrthoDB" id="431557at2759"/>
<dbReference type="WBParaSite" id="HNAJ_0000456201-mRNA-1">
    <property type="protein sequence ID" value="HNAJ_0000456201-mRNA-1"/>
    <property type="gene ID" value="HNAJ_0000456201"/>
</dbReference>
<dbReference type="GO" id="GO:0051603">
    <property type="term" value="P:proteolysis involved in protein catabolic process"/>
    <property type="evidence" value="ECO:0007669"/>
    <property type="project" value="InterPro"/>
</dbReference>
<evidence type="ECO:0000256" key="4">
    <source>
        <dbReference type="ARBA" id="ARBA00023242"/>
    </source>
</evidence>
<evidence type="ECO:0000256" key="6">
    <source>
        <dbReference type="SAM" id="MobiDB-lite"/>
    </source>
</evidence>
<dbReference type="Proteomes" id="UP000278807">
    <property type="component" value="Unassembled WGS sequence"/>
</dbReference>
<dbReference type="InterPro" id="IPR023332">
    <property type="entry name" value="Proteasome_alpha-type"/>
</dbReference>
<feature type="region of interest" description="Disordered" evidence="6">
    <location>
        <begin position="114"/>
        <end position="135"/>
    </location>
</feature>
<keyword evidence="2" id="KW-0963">Cytoplasm</keyword>
<dbReference type="EMBL" id="UZAE01003307">
    <property type="protein sequence ID" value="VDO00420.1"/>
    <property type="molecule type" value="Genomic_DNA"/>
</dbReference>
<dbReference type="GO" id="GO:0005634">
    <property type="term" value="C:nucleus"/>
    <property type="evidence" value="ECO:0007669"/>
    <property type="project" value="UniProtKB-SubCell"/>
</dbReference>
<comment type="similarity">
    <text evidence="5">Belongs to the peptidase T1A family.</text>
</comment>
<dbReference type="InterPro" id="IPR029055">
    <property type="entry name" value="Ntn_hydrolases_N"/>
</dbReference>
<dbReference type="PROSITE" id="PS00854">
    <property type="entry name" value="PROTEASOME_BETA_1"/>
    <property type="match status" value="1"/>
</dbReference>
<evidence type="ECO:0000256" key="3">
    <source>
        <dbReference type="ARBA" id="ARBA00022942"/>
    </source>
</evidence>
<dbReference type="Gene3D" id="3.60.20.10">
    <property type="entry name" value="Glutamine Phosphoribosylpyrophosphate, subunit 1, domain 1"/>
    <property type="match status" value="1"/>
</dbReference>
<dbReference type="PROSITE" id="PS51475">
    <property type="entry name" value="PROTEASOME_ALPHA_2"/>
    <property type="match status" value="1"/>
</dbReference>
<evidence type="ECO:0000313" key="8">
    <source>
        <dbReference type="Proteomes" id="UP000278807"/>
    </source>
</evidence>
<proteinExistence type="inferred from homology"/>
<keyword evidence="4" id="KW-0539">Nucleus</keyword>
<dbReference type="Pfam" id="PF00227">
    <property type="entry name" value="Proteasome"/>
    <property type="match status" value="1"/>
</dbReference>
<dbReference type="STRING" id="102285.A0A0R3TBX3"/>
<dbReference type="InterPro" id="IPR016050">
    <property type="entry name" value="Proteasome_bsu_CS"/>
</dbReference>
<keyword evidence="3 5" id="KW-0647">Proteasome</keyword>
<sequence>MCSRGSWRFTPAKTVSGMLVGTFGAPYSCKGSTRVFVRMLARGSEGIAEVTIQQEAEATLQPSLPTTSISHHRRLSTASNISIGTDENVCPEKMIGCRRLSNINYRSANSSPFHCTTSSSDSNAPQGSSHFGSLRGSVSSQIHQLVTGEGAGKALRRRQFSSTKMGQLNAPYQKARSDSDNLNCPTFDRFRPTKNCIEINSSTFEDEFDDQPFFKCPTTESEVEETVEKQVIFGQAWQWFKERRRITSPPIRAAVTYISVPWYFIISGLLEAKKTPILTPTIMENIGRRLYQVEYAIEAVGHAPTCIGIVAKDGIVLAGEKRFINKLLDESAFSEKIFRISDDIACAVAGITADATVLIQEMRLIAQRYLLSYQEPIPIEQLVTHICDLQHSYTMYGGRRPFGVSMLFVGWDKHYGYQLYQNDPSGNFLGWKATCIGSNSSAASSILEADYNPDCTSEEAVKLCVKVLYKTMTMSKLTSDKLEIGLLQRKDDKTYIKLCPQSEVDALIKEAEIAYPKTSESSSKGSEK</sequence>
<protein>
    <submittedName>
        <fullName evidence="9">Proteasome endopeptidase complex</fullName>
    </submittedName>
</protein>
<evidence type="ECO:0000256" key="2">
    <source>
        <dbReference type="ARBA" id="ARBA00022490"/>
    </source>
</evidence>
<evidence type="ECO:0000313" key="9">
    <source>
        <dbReference type="WBParaSite" id="HNAJ_0000456201-mRNA-1"/>
    </source>
</evidence>
<gene>
    <name evidence="7" type="ORF">HNAJ_LOCUS4560</name>
</gene>
<evidence type="ECO:0000256" key="1">
    <source>
        <dbReference type="ARBA" id="ARBA00004123"/>
    </source>
</evidence>
<dbReference type="InterPro" id="IPR001353">
    <property type="entry name" value="Proteasome_sua/b"/>
</dbReference>
<dbReference type="InterPro" id="IPR050115">
    <property type="entry name" value="Proteasome_alpha"/>
</dbReference>
<name>A0A0R3TBX3_RODNA</name>
<dbReference type="GO" id="GO:0019773">
    <property type="term" value="C:proteasome core complex, alpha-subunit complex"/>
    <property type="evidence" value="ECO:0007669"/>
    <property type="project" value="UniProtKB-UniRule"/>
</dbReference>
<reference evidence="9" key="1">
    <citation type="submission" date="2017-02" db="UniProtKB">
        <authorList>
            <consortium name="WormBaseParasite"/>
        </authorList>
    </citation>
    <scope>IDENTIFICATION</scope>
</reference>
<dbReference type="PANTHER" id="PTHR11599">
    <property type="entry name" value="PROTEASOME SUBUNIT ALPHA/BETA"/>
    <property type="match status" value="1"/>
</dbReference>
<dbReference type="SUPFAM" id="SSF56235">
    <property type="entry name" value="N-terminal nucleophile aminohydrolases (Ntn hydrolases)"/>
    <property type="match status" value="1"/>
</dbReference>